<comment type="caution">
    <text evidence="1">The sequence shown here is derived from an EMBL/GenBank/DDBJ whole genome shotgun (WGS) entry which is preliminary data.</text>
</comment>
<dbReference type="EMBL" id="VSSQ01032009">
    <property type="protein sequence ID" value="MPM83133.1"/>
    <property type="molecule type" value="Genomic_DNA"/>
</dbReference>
<protein>
    <submittedName>
        <fullName evidence="1">Uncharacterized protein</fullName>
    </submittedName>
</protein>
<organism evidence="1">
    <name type="scientific">bioreactor metagenome</name>
    <dbReference type="NCBI Taxonomy" id="1076179"/>
    <lineage>
        <taxon>unclassified sequences</taxon>
        <taxon>metagenomes</taxon>
        <taxon>ecological metagenomes</taxon>
    </lineage>
</organism>
<dbReference type="AlphaFoldDB" id="A0A645D1Y9"/>
<proteinExistence type="predicted"/>
<sequence>MESTTDRFWSSFQNNFSNLRIVIEEARKDLNSPEKKQKVFDSLNNTIHSLLDYWERVKKSSNISAETKKRMRAFAYANNKLKHEYDLISIQDRKGGFSFPIIFPLEIEEVRYEWSDLDYIPRKNSNQENDFQQYCRFLKQKEIINSLEDISSLIGTDLKSKLLIGNV</sequence>
<reference evidence="1" key="1">
    <citation type="submission" date="2019-08" db="EMBL/GenBank/DDBJ databases">
        <authorList>
            <person name="Kucharzyk K."/>
            <person name="Murdoch R.W."/>
            <person name="Higgins S."/>
            <person name="Loffler F."/>
        </authorList>
    </citation>
    <scope>NUCLEOTIDE SEQUENCE</scope>
</reference>
<accession>A0A645D1Y9</accession>
<name>A0A645D1Y9_9ZZZZ</name>
<evidence type="ECO:0000313" key="1">
    <source>
        <dbReference type="EMBL" id="MPM83133.1"/>
    </source>
</evidence>
<gene>
    <name evidence="1" type="ORF">SDC9_130196</name>
</gene>